<accession>A0A2K8SDW9</accession>
<protein>
    <recommendedName>
        <fullName evidence="2">NodB homology domain-containing protein</fullName>
    </recommendedName>
</protein>
<dbReference type="GO" id="GO:0016810">
    <property type="term" value="F:hydrolase activity, acting on carbon-nitrogen (but not peptide) bonds"/>
    <property type="evidence" value="ECO:0007669"/>
    <property type="project" value="InterPro"/>
</dbReference>
<organism evidence="3 4">
    <name type="scientific">Spiroplasma floricola 23-6</name>
    <dbReference type="NCBI Taxonomy" id="1336749"/>
    <lineage>
        <taxon>Bacteria</taxon>
        <taxon>Bacillati</taxon>
        <taxon>Mycoplasmatota</taxon>
        <taxon>Mollicutes</taxon>
        <taxon>Entomoplasmatales</taxon>
        <taxon>Spiroplasmataceae</taxon>
        <taxon>Spiroplasma</taxon>
    </lineage>
</organism>
<dbReference type="InterPro" id="IPR002509">
    <property type="entry name" value="NODB_dom"/>
</dbReference>
<dbReference type="RefSeq" id="WP_100916634.1">
    <property type="nucleotide sequence ID" value="NZ_CP025057.1"/>
</dbReference>
<dbReference type="PANTHER" id="PTHR10587">
    <property type="entry name" value="GLYCOSYL TRANSFERASE-RELATED"/>
    <property type="match status" value="1"/>
</dbReference>
<evidence type="ECO:0000313" key="3">
    <source>
        <dbReference type="EMBL" id="AUB31656.1"/>
    </source>
</evidence>
<evidence type="ECO:0000313" key="4">
    <source>
        <dbReference type="Proteomes" id="UP000231823"/>
    </source>
</evidence>
<dbReference type="InterPro" id="IPR050248">
    <property type="entry name" value="Polysacc_deacetylase_ArnD"/>
</dbReference>
<keyword evidence="1" id="KW-0472">Membrane</keyword>
<proteinExistence type="predicted"/>
<keyword evidence="4" id="KW-1185">Reference proteome</keyword>
<dbReference type="OrthoDB" id="9812065at2"/>
<keyword evidence="1" id="KW-1133">Transmembrane helix</keyword>
<dbReference type="GO" id="GO:0005975">
    <property type="term" value="P:carbohydrate metabolic process"/>
    <property type="evidence" value="ECO:0007669"/>
    <property type="project" value="InterPro"/>
</dbReference>
<gene>
    <name evidence="3" type="ORF">SFLOR_v1c06040</name>
</gene>
<dbReference type="EMBL" id="CP025057">
    <property type="protein sequence ID" value="AUB31656.1"/>
    <property type="molecule type" value="Genomic_DNA"/>
</dbReference>
<dbReference type="PROSITE" id="PS51677">
    <property type="entry name" value="NODB"/>
    <property type="match status" value="1"/>
</dbReference>
<evidence type="ECO:0000259" key="2">
    <source>
        <dbReference type="PROSITE" id="PS51677"/>
    </source>
</evidence>
<evidence type="ECO:0000256" key="1">
    <source>
        <dbReference type="SAM" id="Phobius"/>
    </source>
</evidence>
<reference evidence="3 4" key="1">
    <citation type="submission" date="2017-12" db="EMBL/GenBank/DDBJ databases">
        <title>Complete genome sequence of Spiroplasma floricola 23-6 (ATCC 29989).</title>
        <authorList>
            <person name="Tsai Y.-M."/>
            <person name="Wu P.-S."/>
            <person name="Lo W.-S."/>
            <person name="Kuo C.-H."/>
        </authorList>
    </citation>
    <scope>NUCLEOTIDE SEQUENCE [LARGE SCALE GENOMIC DNA]</scope>
    <source>
        <strain evidence="3 4">23-6</strain>
    </source>
</reference>
<feature type="domain" description="NodB homology" evidence="2">
    <location>
        <begin position="41"/>
        <end position="251"/>
    </location>
</feature>
<dbReference type="Proteomes" id="UP000231823">
    <property type="component" value="Chromosome"/>
</dbReference>
<dbReference type="SUPFAM" id="SSF88713">
    <property type="entry name" value="Glycoside hydrolase/deacetylase"/>
    <property type="match status" value="1"/>
</dbReference>
<keyword evidence="1" id="KW-0812">Transmembrane</keyword>
<feature type="transmembrane region" description="Helical" evidence="1">
    <location>
        <begin position="7"/>
        <end position="25"/>
    </location>
</feature>
<sequence length="251" mass="29531">MKKKVNLINILIVFILVFCLVFNFSTPKHNYEVNKINTSEKVVMLTFDDGPSVTDDVEIMNILDKYNAKATFFGTGINYEKYFTDQGQTKAVVDRMIKDGHSLGNHSYNHNKYQFKTKKAYEKEFYRTSELIVKIYAENGIEKSIADIPVRMPYLQYYRGMGYLQEKLQIDYFIRGYLGCDYKEQSCGKEKILKQYKSHLSKGKILVCHTRAYAKEWLPDLLEFLKENDYKTVNFNNEQNWGYQKYGGLIF</sequence>
<dbReference type="Gene3D" id="3.20.20.370">
    <property type="entry name" value="Glycoside hydrolase/deacetylase"/>
    <property type="match status" value="1"/>
</dbReference>
<name>A0A2K8SDW9_9MOLU</name>
<dbReference type="KEGG" id="sfz:SFLOR_v1c06040"/>
<dbReference type="Pfam" id="PF01522">
    <property type="entry name" value="Polysacc_deac_1"/>
    <property type="match status" value="1"/>
</dbReference>
<dbReference type="InterPro" id="IPR011330">
    <property type="entry name" value="Glyco_hydro/deAcase_b/a-brl"/>
</dbReference>
<dbReference type="CDD" id="cd10917">
    <property type="entry name" value="CE4_NodB_like_6s_7s"/>
    <property type="match status" value="1"/>
</dbReference>
<dbReference type="PANTHER" id="PTHR10587:SF125">
    <property type="entry name" value="POLYSACCHARIDE DEACETYLASE YHEN-RELATED"/>
    <property type="match status" value="1"/>
</dbReference>
<dbReference type="AlphaFoldDB" id="A0A2K8SDW9"/>